<feature type="transmembrane region" description="Helical" evidence="6">
    <location>
        <begin position="150"/>
        <end position="173"/>
    </location>
</feature>
<dbReference type="EMBL" id="ML987193">
    <property type="protein sequence ID" value="KAF2250860.1"/>
    <property type="molecule type" value="Genomic_DNA"/>
</dbReference>
<dbReference type="OrthoDB" id="5384040at2759"/>
<keyword evidence="8" id="KW-1185">Reference proteome</keyword>
<evidence type="ECO:0000256" key="3">
    <source>
        <dbReference type="ARBA" id="ARBA00022989"/>
    </source>
</evidence>
<evidence type="ECO:0000256" key="2">
    <source>
        <dbReference type="ARBA" id="ARBA00022692"/>
    </source>
</evidence>
<evidence type="ECO:0000313" key="8">
    <source>
        <dbReference type="Proteomes" id="UP000800094"/>
    </source>
</evidence>
<keyword evidence="3 6" id="KW-1133">Transmembrane helix</keyword>
<organism evidence="7 8">
    <name type="scientific">Trematosphaeria pertusa</name>
    <dbReference type="NCBI Taxonomy" id="390896"/>
    <lineage>
        <taxon>Eukaryota</taxon>
        <taxon>Fungi</taxon>
        <taxon>Dikarya</taxon>
        <taxon>Ascomycota</taxon>
        <taxon>Pezizomycotina</taxon>
        <taxon>Dothideomycetes</taxon>
        <taxon>Pleosporomycetidae</taxon>
        <taxon>Pleosporales</taxon>
        <taxon>Massarineae</taxon>
        <taxon>Trematosphaeriaceae</taxon>
        <taxon>Trematosphaeria</taxon>
    </lineage>
</organism>
<feature type="transmembrane region" description="Helical" evidence="6">
    <location>
        <begin position="232"/>
        <end position="250"/>
    </location>
</feature>
<dbReference type="PANTHER" id="PTHR31465:SF15">
    <property type="entry name" value="LIPID TRANSPORTER ATNI-RELATED"/>
    <property type="match status" value="1"/>
</dbReference>
<feature type="transmembrane region" description="Helical" evidence="6">
    <location>
        <begin position="76"/>
        <end position="94"/>
    </location>
</feature>
<dbReference type="Proteomes" id="UP000800094">
    <property type="component" value="Unassembled WGS sequence"/>
</dbReference>
<dbReference type="Pfam" id="PF04479">
    <property type="entry name" value="RTA1"/>
    <property type="match status" value="1"/>
</dbReference>
<evidence type="ECO:0000313" key="7">
    <source>
        <dbReference type="EMBL" id="KAF2250860.1"/>
    </source>
</evidence>
<evidence type="ECO:0000256" key="1">
    <source>
        <dbReference type="ARBA" id="ARBA00004141"/>
    </source>
</evidence>
<reference evidence="7" key="1">
    <citation type="journal article" date="2020" name="Stud. Mycol.">
        <title>101 Dothideomycetes genomes: a test case for predicting lifestyles and emergence of pathogens.</title>
        <authorList>
            <person name="Haridas S."/>
            <person name="Albert R."/>
            <person name="Binder M."/>
            <person name="Bloem J."/>
            <person name="Labutti K."/>
            <person name="Salamov A."/>
            <person name="Andreopoulos B."/>
            <person name="Baker S."/>
            <person name="Barry K."/>
            <person name="Bills G."/>
            <person name="Bluhm B."/>
            <person name="Cannon C."/>
            <person name="Castanera R."/>
            <person name="Culley D."/>
            <person name="Daum C."/>
            <person name="Ezra D."/>
            <person name="Gonzalez J."/>
            <person name="Henrissat B."/>
            <person name="Kuo A."/>
            <person name="Liang C."/>
            <person name="Lipzen A."/>
            <person name="Lutzoni F."/>
            <person name="Magnuson J."/>
            <person name="Mondo S."/>
            <person name="Nolan M."/>
            <person name="Ohm R."/>
            <person name="Pangilinan J."/>
            <person name="Park H.-J."/>
            <person name="Ramirez L."/>
            <person name="Alfaro M."/>
            <person name="Sun H."/>
            <person name="Tritt A."/>
            <person name="Yoshinaga Y."/>
            <person name="Zwiers L.-H."/>
            <person name="Turgeon B."/>
            <person name="Goodwin S."/>
            <person name="Spatafora J."/>
            <person name="Crous P."/>
            <person name="Grigoriev I."/>
        </authorList>
    </citation>
    <scope>NUCLEOTIDE SEQUENCE</scope>
    <source>
        <strain evidence="7">CBS 122368</strain>
    </source>
</reference>
<evidence type="ECO:0008006" key="9">
    <source>
        <dbReference type="Google" id="ProtNLM"/>
    </source>
</evidence>
<dbReference type="GeneID" id="54580029"/>
<dbReference type="AlphaFoldDB" id="A0A6A6IMQ9"/>
<feature type="transmembrane region" description="Helical" evidence="6">
    <location>
        <begin position="45"/>
        <end position="69"/>
    </location>
</feature>
<keyword evidence="2 6" id="KW-0812">Transmembrane</keyword>
<gene>
    <name evidence="7" type="ORF">BU26DRAFT_503479</name>
</gene>
<accession>A0A6A6IMQ9</accession>
<dbReference type="PANTHER" id="PTHR31465">
    <property type="entry name" value="PROTEIN RTA1-RELATED"/>
    <property type="match status" value="1"/>
</dbReference>
<sequence>MSATLDIPSSVNLLARAETTIACVSATPDHNGYVPPGSCDSFYEYYPSFALAAVVTGLFLLTTLGHILLAFYHKKGFCWVVCMGTLWEFASFVFRTLSTKNQQNKTLVQNSFLLFALAPLWINAFVYMVAGRLIFCFHPEKRVYKFKAIYIGRFFVLADIACFAVQLGGALMISPGASQKLKETGLHVYQAGIGLQQGFVLLFVAILVGFHVAMRGLERSGWRDSQNRKWGLMVWVLYFVLIMITIRIAYRLAEYLIPLDGNPLLTHEFYLYVLDALPMFLALVALLVVHPGRVLVGPGNNYREGKKQMKAEKKARKHGKPFGADEEESMMGVELDHAGSAWGGSAAPAAYSPLGDEQVHGVVGGADAQGQGTLYDPHYGGM</sequence>
<feature type="transmembrane region" description="Helical" evidence="6">
    <location>
        <begin position="270"/>
        <end position="289"/>
    </location>
</feature>
<feature type="region of interest" description="Disordered" evidence="5">
    <location>
        <begin position="306"/>
        <end position="326"/>
    </location>
</feature>
<evidence type="ECO:0000256" key="4">
    <source>
        <dbReference type="ARBA" id="ARBA00023136"/>
    </source>
</evidence>
<dbReference type="RefSeq" id="XP_033685864.1">
    <property type="nucleotide sequence ID" value="XM_033826699.1"/>
</dbReference>
<evidence type="ECO:0000256" key="5">
    <source>
        <dbReference type="SAM" id="MobiDB-lite"/>
    </source>
</evidence>
<name>A0A6A6IMQ9_9PLEO</name>
<feature type="transmembrane region" description="Helical" evidence="6">
    <location>
        <begin position="114"/>
        <end position="138"/>
    </location>
</feature>
<protein>
    <recommendedName>
        <fullName evidence="9">RTA1-domain-containing protein</fullName>
    </recommendedName>
</protein>
<dbReference type="GO" id="GO:0016020">
    <property type="term" value="C:membrane"/>
    <property type="evidence" value="ECO:0007669"/>
    <property type="project" value="UniProtKB-SubCell"/>
</dbReference>
<proteinExistence type="predicted"/>
<evidence type="ECO:0000256" key="6">
    <source>
        <dbReference type="SAM" id="Phobius"/>
    </source>
</evidence>
<comment type="subcellular location">
    <subcellularLocation>
        <location evidence="1">Membrane</location>
        <topology evidence="1">Multi-pass membrane protein</topology>
    </subcellularLocation>
</comment>
<keyword evidence="4 6" id="KW-0472">Membrane</keyword>
<dbReference type="InterPro" id="IPR007568">
    <property type="entry name" value="RTA1"/>
</dbReference>
<feature type="transmembrane region" description="Helical" evidence="6">
    <location>
        <begin position="193"/>
        <end position="212"/>
    </location>
</feature>